<feature type="domain" description="DUF6377" evidence="2">
    <location>
        <begin position="264"/>
        <end position="518"/>
    </location>
</feature>
<organism evidence="3 4">
    <name type="scientific">Alistipes finegoldii</name>
    <dbReference type="NCBI Taxonomy" id="214856"/>
    <lineage>
        <taxon>Bacteria</taxon>
        <taxon>Pseudomonadati</taxon>
        <taxon>Bacteroidota</taxon>
        <taxon>Bacteroidia</taxon>
        <taxon>Bacteroidales</taxon>
        <taxon>Rikenellaceae</taxon>
        <taxon>Alistipes</taxon>
    </lineage>
</organism>
<keyword evidence="1" id="KW-0472">Membrane</keyword>
<keyword evidence="1" id="KW-1133">Transmembrane helix</keyword>
<dbReference type="InterPro" id="IPR011990">
    <property type="entry name" value="TPR-like_helical_dom_sf"/>
</dbReference>
<protein>
    <submittedName>
        <fullName evidence="3">DUF6377 domain-containing protein</fullName>
    </submittedName>
</protein>
<gene>
    <name evidence="3" type="ORF">RVH17_13795</name>
</gene>
<sequence length="554" mass="63759">MQPRNFFFSFGFLWIVLLCTLLPGCADRPEYSLQTEAALERLDAELANKPRYQQWRQEQADALRSRIDDGLPPLERAERLFAVAQIYVTFHLDSSAYYVERLYRLAERTGSRHVRRFALLGDIDVWLGRGQVSLAEELFRKIDTAGMTPGEYRAWHSRYSSVASRRYDEAADSLQKRAWGDTLSHIRKLSVPGCSDQTRTRMAAARLSETGRYDEALQLLEPLTAKNLSHQNFALVYYSMAHIAKGQGDEDRMLYYLAESSISDLRAGTRSYSSLYDLALELFDRKDYDRATAYMGSTFDDAIRCKSVTRIPNSSSAVVKINEAVISNIAQQQKLMSRTIWLAGIFLIVLIAILWFVLWQHRRLQGSHEQLIRMSDLLREKHDELLKKNDHIRDINNALVDSNRIKDRYVCHYIDLSVHYIKQIDAFRREVCRIAKTKGADEVVRRLNSSQVIDGEYQKFYQSFDSSFLDIFPNFIGQVNELLQPEFRFTPRSDSSLTTELRILAAIRLGITDSGHIASLLNCASATVYTYRTKLRNAALDRDNFEEQVSKTGL</sequence>
<dbReference type="EMBL" id="JAWDES010000005">
    <property type="protein sequence ID" value="MDU0261164.1"/>
    <property type="molecule type" value="Genomic_DNA"/>
</dbReference>
<dbReference type="Gene3D" id="1.25.40.10">
    <property type="entry name" value="Tetratricopeptide repeat domain"/>
    <property type="match status" value="1"/>
</dbReference>
<evidence type="ECO:0000313" key="3">
    <source>
        <dbReference type="EMBL" id="MDU0261164.1"/>
    </source>
</evidence>
<keyword evidence="1" id="KW-0812">Transmembrane</keyword>
<reference evidence="3" key="1">
    <citation type="submission" date="2023-10" db="EMBL/GenBank/DDBJ databases">
        <title>Genome Sequence of the Bacteria from From Gut Wall in Crohn's Disease.</title>
        <authorList>
            <person name="Rodriguez-Palacios A."/>
        </authorList>
    </citation>
    <scope>NUCLEOTIDE SEQUENCE</scope>
    <source>
        <strain evidence="3">CavFT-hAR58</strain>
    </source>
</reference>
<feature type="transmembrane region" description="Helical" evidence="1">
    <location>
        <begin position="340"/>
        <end position="359"/>
    </location>
</feature>
<dbReference type="Pfam" id="PF19904">
    <property type="entry name" value="DUF6377"/>
    <property type="match status" value="1"/>
</dbReference>
<dbReference type="Proteomes" id="UP001181347">
    <property type="component" value="Unassembled WGS sequence"/>
</dbReference>
<dbReference type="RefSeq" id="WP_022044292.1">
    <property type="nucleotide sequence ID" value="NZ_DBFCDS010000067.1"/>
</dbReference>
<evidence type="ECO:0000313" key="4">
    <source>
        <dbReference type="Proteomes" id="UP001181347"/>
    </source>
</evidence>
<name>A0AAE4RYD8_9BACT</name>
<evidence type="ECO:0000259" key="2">
    <source>
        <dbReference type="Pfam" id="PF19904"/>
    </source>
</evidence>
<proteinExistence type="predicted"/>
<dbReference type="InterPro" id="IPR045957">
    <property type="entry name" value="DUF6377"/>
</dbReference>
<accession>A0AAE4RYD8</accession>
<evidence type="ECO:0000256" key="1">
    <source>
        <dbReference type="SAM" id="Phobius"/>
    </source>
</evidence>
<comment type="caution">
    <text evidence="3">The sequence shown here is derived from an EMBL/GenBank/DDBJ whole genome shotgun (WGS) entry which is preliminary data.</text>
</comment>
<dbReference type="AlphaFoldDB" id="A0AAE4RYD8"/>